<comment type="function">
    <text evidence="9">Radial spoke stalk protein that binds heme under oxidizing conditions. Required for the coordinated beating of multiple cilia maybe by functioning in a redox signaling pathway.</text>
</comment>
<evidence type="ECO:0000256" key="3">
    <source>
        <dbReference type="ARBA" id="ARBA00022617"/>
    </source>
</evidence>
<proteinExistence type="predicted"/>
<evidence type="ECO:0000313" key="12">
    <source>
        <dbReference type="Proteomes" id="UP000789595"/>
    </source>
</evidence>
<dbReference type="InterPro" id="IPR036400">
    <property type="entry name" value="Cyt_B5-like_heme/steroid_sf"/>
</dbReference>
<evidence type="ECO:0000256" key="5">
    <source>
        <dbReference type="ARBA" id="ARBA00023004"/>
    </source>
</evidence>
<evidence type="ECO:0000313" key="11">
    <source>
        <dbReference type="EMBL" id="CAH0365138.1"/>
    </source>
</evidence>
<name>A0A8J2S4Q5_9STRA</name>
<dbReference type="PROSITE" id="PS50255">
    <property type="entry name" value="CYTOCHROME_B5_2"/>
    <property type="match status" value="1"/>
</dbReference>
<dbReference type="InterPro" id="IPR052320">
    <property type="entry name" value="Cytochrome_b5_domain"/>
</dbReference>
<evidence type="ECO:0000256" key="1">
    <source>
        <dbReference type="ARBA" id="ARBA00004430"/>
    </source>
</evidence>
<keyword evidence="6" id="KW-0206">Cytoskeleton</keyword>
<dbReference type="SUPFAM" id="SSF55856">
    <property type="entry name" value="Cytochrome b5-like heme/steroid binding domain"/>
    <property type="match status" value="1"/>
</dbReference>
<gene>
    <name evidence="11" type="ORF">PECAL_1P15530</name>
</gene>
<dbReference type="EMBL" id="CAKKNE010000001">
    <property type="protein sequence ID" value="CAH0365138.1"/>
    <property type="molecule type" value="Genomic_DNA"/>
</dbReference>
<evidence type="ECO:0000256" key="6">
    <source>
        <dbReference type="ARBA" id="ARBA00023212"/>
    </source>
</evidence>
<keyword evidence="5" id="KW-0408">Iron</keyword>
<dbReference type="PANTHER" id="PTHR21281">
    <property type="entry name" value="CYTOCHROME B5 DOMAIN-CONTAINING PROTEIN 1"/>
    <property type="match status" value="1"/>
</dbReference>
<evidence type="ECO:0000256" key="2">
    <source>
        <dbReference type="ARBA" id="ARBA00022490"/>
    </source>
</evidence>
<evidence type="ECO:0000256" key="9">
    <source>
        <dbReference type="ARBA" id="ARBA00046139"/>
    </source>
</evidence>
<dbReference type="GO" id="GO:0046872">
    <property type="term" value="F:metal ion binding"/>
    <property type="evidence" value="ECO:0007669"/>
    <property type="project" value="UniProtKB-KW"/>
</dbReference>
<organism evidence="11 12">
    <name type="scientific">Pelagomonas calceolata</name>
    <dbReference type="NCBI Taxonomy" id="35677"/>
    <lineage>
        <taxon>Eukaryota</taxon>
        <taxon>Sar</taxon>
        <taxon>Stramenopiles</taxon>
        <taxon>Ochrophyta</taxon>
        <taxon>Pelagophyceae</taxon>
        <taxon>Pelagomonadales</taxon>
        <taxon>Pelagomonadaceae</taxon>
        <taxon>Pelagomonas</taxon>
    </lineage>
</organism>
<dbReference type="PANTHER" id="PTHR21281:SF0">
    <property type="entry name" value="CYTOCHROME B5 DOMAIN-CONTAINING PROTEIN 1"/>
    <property type="match status" value="1"/>
</dbReference>
<dbReference type="OrthoDB" id="260091at2759"/>
<keyword evidence="2" id="KW-0963">Cytoplasm</keyword>
<feature type="domain" description="Cytochrome b5 heme-binding" evidence="10">
    <location>
        <begin position="14"/>
        <end position="96"/>
    </location>
</feature>
<evidence type="ECO:0000259" key="10">
    <source>
        <dbReference type="PROSITE" id="PS50255"/>
    </source>
</evidence>
<comment type="caution">
    <text evidence="11">The sequence shown here is derived from an EMBL/GenBank/DDBJ whole genome shotgun (WGS) entry which is preliminary data.</text>
</comment>
<reference evidence="11" key="1">
    <citation type="submission" date="2021-11" db="EMBL/GenBank/DDBJ databases">
        <authorList>
            <consortium name="Genoscope - CEA"/>
            <person name="William W."/>
        </authorList>
    </citation>
    <scope>NUCLEOTIDE SEQUENCE</scope>
</reference>
<dbReference type="AlphaFoldDB" id="A0A8J2S4Q5"/>
<sequence length="252" mass="29106">MSPQMLLTQHGRRRRFYTPEEVKAHNSADDAWFSLFDKVLDLTKLIAKNTALATPLIDCAGSDISHWFNSKSRTVKSYYSQVKKVALPYIPMGRFIHVPPSEPSSKWCTSDSNGLEEIPWLWSDTQYIIGNISRNVRKLRVVNTLTQQSDVFEVCGEETIKEIQTRRGPVFSGVTKSVHTRRNNSYTEYNTHAQSYTWKYLKDRTFVPIEMSKTLEQLGIVDESKVFEHAGINQDQYMPVVHIYFNDDLTDD</sequence>
<keyword evidence="3" id="KW-0349">Heme</keyword>
<dbReference type="Gene3D" id="3.10.120.10">
    <property type="entry name" value="Cytochrome b5-like heme/steroid binding domain"/>
    <property type="match status" value="1"/>
</dbReference>
<evidence type="ECO:0000256" key="4">
    <source>
        <dbReference type="ARBA" id="ARBA00022723"/>
    </source>
</evidence>
<dbReference type="SMART" id="SM01117">
    <property type="entry name" value="Cyt-b5"/>
    <property type="match status" value="1"/>
</dbReference>
<evidence type="ECO:0000256" key="7">
    <source>
        <dbReference type="ARBA" id="ARBA00023273"/>
    </source>
</evidence>
<keyword evidence="4" id="KW-0479">Metal-binding</keyword>
<protein>
    <recommendedName>
        <fullName evidence="8">Cytochrome b5 domain-containing protein 1</fullName>
    </recommendedName>
</protein>
<comment type="subcellular location">
    <subcellularLocation>
        <location evidence="1">Cytoplasm</location>
        <location evidence="1">Cytoskeleton</location>
        <location evidence="1">Cilium axoneme</location>
    </subcellularLocation>
</comment>
<dbReference type="GO" id="GO:0005930">
    <property type="term" value="C:axoneme"/>
    <property type="evidence" value="ECO:0007669"/>
    <property type="project" value="UniProtKB-SubCell"/>
</dbReference>
<keyword evidence="12" id="KW-1185">Reference proteome</keyword>
<evidence type="ECO:0000256" key="8">
    <source>
        <dbReference type="ARBA" id="ARBA00040649"/>
    </source>
</evidence>
<dbReference type="Proteomes" id="UP000789595">
    <property type="component" value="Unassembled WGS sequence"/>
</dbReference>
<keyword evidence="7" id="KW-0966">Cell projection</keyword>
<dbReference type="Pfam" id="PF00173">
    <property type="entry name" value="Cyt-b5"/>
    <property type="match status" value="1"/>
</dbReference>
<accession>A0A8J2S4Q5</accession>
<dbReference type="InterPro" id="IPR001199">
    <property type="entry name" value="Cyt_B5-like_heme/steroid-bd"/>
</dbReference>